<keyword evidence="4" id="KW-1134">Transmembrane beta strand</keyword>
<keyword evidence="7" id="KW-0998">Cell outer membrane</keyword>
<dbReference type="RefSeq" id="WP_169257784.1">
    <property type="nucleotide sequence ID" value="NZ_WTVN01000043.1"/>
</dbReference>
<dbReference type="EMBL" id="WTVN01000043">
    <property type="protein sequence ID" value="NMG45950.1"/>
    <property type="molecule type" value="Genomic_DNA"/>
</dbReference>
<keyword evidence="8" id="KW-0732">Signal</keyword>
<feature type="signal peptide" evidence="8">
    <location>
        <begin position="1"/>
        <end position="20"/>
    </location>
</feature>
<dbReference type="Gene3D" id="1.20.1600.10">
    <property type="entry name" value="Outer membrane efflux proteins (OEP)"/>
    <property type="match status" value="1"/>
</dbReference>
<dbReference type="InterPro" id="IPR003423">
    <property type="entry name" value="OMP_efflux"/>
</dbReference>
<protein>
    <submittedName>
        <fullName evidence="9">TolC family outer membrane protein</fullName>
    </submittedName>
</protein>
<comment type="subcellular location">
    <subcellularLocation>
        <location evidence="1">Cell outer membrane</location>
    </subcellularLocation>
</comment>
<evidence type="ECO:0000256" key="7">
    <source>
        <dbReference type="ARBA" id="ARBA00023237"/>
    </source>
</evidence>
<evidence type="ECO:0000256" key="6">
    <source>
        <dbReference type="ARBA" id="ARBA00023136"/>
    </source>
</evidence>
<dbReference type="NCBIfam" id="TIGR01844">
    <property type="entry name" value="type_I_sec_TolC"/>
    <property type="match status" value="1"/>
</dbReference>
<evidence type="ECO:0000256" key="1">
    <source>
        <dbReference type="ARBA" id="ARBA00004442"/>
    </source>
</evidence>
<comment type="caution">
    <text evidence="9">The sequence shown here is derived from an EMBL/GenBank/DDBJ whole genome shotgun (WGS) entry which is preliminary data.</text>
</comment>
<evidence type="ECO:0000256" key="2">
    <source>
        <dbReference type="ARBA" id="ARBA00007613"/>
    </source>
</evidence>
<evidence type="ECO:0000256" key="5">
    <source>
        <dbReference type="ARBA" id="ARBA00022692"/>
    </source>
</evidence>
<reference evidence="9 10" key="1">
    <citation type="submission" date="2019-12" db="EMBL/GenBank/DDBJ databases">
        <title>Comparative genomics gives insights into the taxonomy of the Azoarcus-Aromatoleum group and reveals separate origins of nif in the plant-associated Azoarcus and non-plant-associated Aromatoleum sub-groups.</title>
        <authorList>
            <person name="Lafos M."/>
            <person name="Maluk M."/>
            <person name="Batista M."/>
            <person name="Junghare M."/>
            <person name="Carmona M."/>
            <person name="Faoro H."/>
            <person name="Cruz L.M."/>
            <person name="Battistoni F."/>
            <person name="De Souza E."/>
            <person name="Pedrosa F."/>
            <person name="Chen W.-M."/>
            <person name="Poole P.S."/>
            <person name="Dixon R.A."/>
            <person name="James E.K."/>
        </authorList>
    </citation>
    <scope>NUCLEOTIDE SEQUENCE [LARGE SCALE GENOMIC DNA]</scope>
    <source>
        <strain evidence="9 10">Td21</strain>
    </source>
</reference>
<dbReference type="Proteomes" id="UP000623795">
    <property type="component" value="Unassembled WGS sequence"/>
</dbReference>
<comment type="similarity">
    <text evidence="2">Belongs to the outer membrane factor (OMF) (TC 1.B.17) family.</text>
</comment>
<keyword evidence="6" id="KW-0472">Membrane</keyword>
<name>A0ABX1Q628_9RHOO</name>
<sequence>MKICQSVVALAVLAALPFVATGAGPDALRDAARKAVVANPEVQATWNAFRAAREDQAVARSGYLPQVDAVASIGHEELRRPGQSTDSFTHRNLTLSLNQMVYDGFFTRSEVARFGFAKLTRYYELIDASEGAALEAVRAYGDVARYRELTRLAQANYVQHKQIHDQIAERAGAGVGRRVDLEQATGRLALAESNLLTEVSNLHDVSARYLRIVGEVPQEATPGLPVGTSLGQIPPTAKDALRAAFNTSPALNAAVENVRASQALIDSRRAAFHPRLDLRARQAIDHNLDGVDGRTREGVIELVLSYNIFRGGADDARLRQAGDLSNQAKDLREKACRDVRQTLAIAYNDVQRLQEQMRYLDQHQLSIEKAREAYRRQFDIGQRTLLDLLDTENEYFQARRAYVNAGYDQVIAQARALSSMGQLMGALGVAREDLPAPADVGQDRTGIDPETICPPDAPVPMSIDKAALLSEAMKAVGAVPPAGSTTK</sequence>
<gene>
    <name evidence="9" type="ORF">GPA22_19720</name>
</gene>
<feature type="chain" id="PRO_5046561223" evidence="8">
    <location>
        <begin position="21"/>
        <end position="487"/>
    </location>
</feature>
<dbReference type="InterPro" id="IPR051906">
    <property type="entry name" value="TolC-like"/>
</dbReference>
<evidence type="ECO:0000313" key="9">
    <source>
        <dbReference type="EMBL" id="NMG45950.1"/>
    </source>
</evidence>
<keyword evidence="3" id="KW-0813">Transport</keyword>
<keyword evidence="5" id="KW-0812">Transmembrane</keyword>
<dbReference type="Pfam" id="PF02321">
    <property type="entry name" value="OEP"/>
    <property type="match status" value="2"/>
</dbReference>
<evidence type="ECO:0000256" key="8">
    <source>
        <dbReference type="SAM" id="SignalP"/>
    </source>
</evidence>
<evidence type="ECO:0000313" key="10">
    <source>
        <dbReference type="Proteomes" id="UP000623795"/>
    </source>
</evidence>
<proteinExistence type="inferred from homology"/>
<evidence type="ECO:0000256" key="3">
    <source>
        <dbReference type="ARBA" id="ARBA00022448"/>
    </source>
</evidence>
<keyword evidence="10" id="KW-1185">Reference proteome</keyword>
<organism evidence="9 10">
    <name type="scientific">Aromatoleum toluvorans</name>
    <dbReference type="NCBI Taxonomy" id="92002"/>
    <lineage>
        <taxon>Bacteria</taxon>
        <taxon>Pseudomonadati</taxon>
        <taxon>Pseudomonadota</taxon>
        <taxon>Betaproteobacteria</taxon>
        <taxon>Rhodocyclales</taxon>
        <taxon>Rhodocyclaceae</taxon>
        <taxon>Aromatoleum</taxon>
    </lineage>
</organism>
<evidence type="ECO:0000256" key="4">
    <source>
        <dbReference type="ARBA" id="ARBA00022452"/>
    </source>
</evidence>
<dbReference type="PANTHER" id="PTHR30026">
    <property type="entry name" value="OUTER MEMBRANE PROTEIN TOLC"/>
    <property type="match status" value="1"/>
</dbReference>
<dbReference type="PANTHER" id="PTHR30026:SF22">
    <property type="entry name" value="OUTER MEMBRANE EFFLUX PROTEIN"/>
    <property type="match status" value="1"/>
</dbReference>
<dbReference type="InterPro" id="IPR010130">
    <property type="entry name" value="T1SS_OMP_TolC"/>
</dbReference>
<dbReference type="SUPFAM" id="SSF56954">
    <property type="entry name" value="Outer membrane efflux proteins (OEP)"/>
    <property type="match status" value="1"/>
</dbReference>
<accession>A0ABX1Q628</accession>